<dbReference type="InterPro" id="IPR020040">
    <property type="entry name" value="Ribosomal_uL6_a/b-dom"/>
</dbReference>
<dbReference type="NCBIfam" id="TIGR03654">
    <property type="entry name" value="L6_bact"/>
    <property type="match status" value="1"/>
</dbReference>
<dbReference type="OrthoDB" id="9805007at2"/>
<evidence type="ECO:0000256" key="2">
    <source>
        <dbReference type="ARBA" id="ARBA00022730"/>
    </source>
</evidence>
<dbReference type="FunFam" id="3.90.930.12:FF:000001">
    <property type="entry name" value="50S ribosomal protein L6"/>
    <property type="match status" value="1"/>
</dbReference>
<evidence type="ECO:0000259" key="9">
    <source>
        <dbReference type="Pfam" id="PF00347"/>
    </source>
</evidence>
<dbReference type="SUPFAM" id="SSF56053">
    <property type="entry name" value="Ribosomal protein L6"/>
    <property type="match status" value="2"/>
</dbReference>
<dbReference type="PANTHER" id="PTHR11655:SF14">
    <property type="entry name" value="LARGE RIBOSOMAL SUBUNIT PROTEIN UL6M"/>
    <property type="match status" value="1"/>
</dbReference>
<proteinExistence type="inferred from homology"/>
<dbReference type="Gene3D" id="3.90.930.12">
    <property type="entry name" value="Ribosomal protein L6, alpha-beta domain"/>
    <property type="match status" value="2"/>
</dbReference>
<comment type="function">
    <text evidence="6 8">This protein binds to the 23S rRNA, and is important in its secondary structure. It is located near the subunit interface in the base of the L7/L12 stalk, and near the tRNA binding site of the peptidyltransferase center.</text>
</comment>
<evidence type="ECO:0000256" key="6">
    <source>
        <dbReference type="HAMAP-Rule" id="MF_01365"/>
    </source>
</evidence>
<dbReference type="GO" id="GO:0003735">
    <property type="term" value="F:structural constituent of ribosome"/>
    <property type="evidence" value="ECO:0007669"/>
    <property type="project" value="UniProtKB-UniRule"/>
</dbReference>
<comment type="subunit">
    <text evidence="6">Part of the 50S ribosomal subunit.</text>
</comment>
<dbReference type="InterPro" id="IPR000702">
    <property type="entry name" value="Ribosomal_uL6-like"/>
</dbReference>
<dbReference type="Pfam" id="PF00347">
    <property type="entry name" value="Ribosomal_L6"/>
    <property type="match status" value="2"/>
</dbReference>
<evidence type="ECO:0000313" key="11">
    <source>
        <dbReference type="Proteomes" id="UP000076400"/>
    </source>
</evidence>
<organism evidence="10 11">
    <name type="scientific">Oceanibaculum pacificum</name>
    <dbReference type="NCBI Taxonomy" id="580166"/>
    <lineage>
        <taxon>Bacteria</taxon>
        <taxon>Pseudomonadati</taxon>
        <taxon>Pseudomonadota</taxon>
        <taxon>Alphaproteobacteria</taxon>
        <taxon>Rhodospirillales</taxon>
        <taxon>Oceanibaculaceae</taxon>
        <taxon>Oceanibaculum</taxon>
    </lineage>
</organism>
<dbReference type="HAMAP" id="MF_01365_B">
    <property type="entry name" value="Ribosomal_uL6_B"/>
    <property type="match status" value="1"/>
</dbReference>
<gene>
    <name evidence="6" type="primary">rplF</name>
    <name evidence="10" type="ORF">AUP43_14060</name>
</gene>
<keyword evidence="5 6" id="KW-0687">Ribonucleoprotein</keyword>
<protein>
    <recommendedName>
        <fullName evidence="6">Large ribosomal subunit protein uL6</fullName>
    </recommendedName>
</protein>
<evidence type="ECO:0000313" key="10">
    <source>
        <dbReference type="EMBL" id="KZD01120.1"/>
    </source>
</evidence>
<evidence type="ECO:0000256" key="7">
    <source>
        <dbReference type="RuleBase" id="RU003869"/>
    </source>
</evidence>
<dbReference type="PRINTS" id="PR00059">
    <property type="entry name" value="RIBOSOMALL6"/>
</dbReference>
<dbReference type="PANTHER" id="PTHR11655">
    <property type="entry name" value="60S/50S RIBOSOMAL PROTEIN L6/L9"/>
    <property type="match status" value="1"/>
</dbReference>
<dbReference type="AlphaFoldDB" id="A0A154VIJ9"/>
<sequence length="177" mass="19056">MSRVGKHPIPVPSGVDVKIADGAIVTKGKLGQLSLTLGQDVNVSLTDGKVLVEPANDGNKARALWGTTRNIVRNMVVGVSEGWTRKLEMTGVGYRAAVEGKDLVLSLGYSHPIRYPIPAGIEIKCPVPTQVEISGADKQQVGQIASEIRGYRGPEPYKGKGVRYADEVIRRKEGKKK</sequence>
<dbReference type="RefSeq" id="WP_067559785.1">
    <property type="nucleotide sequence ID" value="NZ_LPXN01000159.1"/>
</dbReference>
<feature type="domain" description="Large ribosomal subunit protein uL6 alpha-beta" evidence="9">
    <location>
        <begin position="11"/>
        <end position="82"/>
    </location>
</feature>
<reference evidence="10 11" key="1">
    <citation type="submission" date="2015-12" db="EMBL/GenBank/DDBJ databases">
        <title>Genome sequence of Oceanibaculum pacificum MCCC 1A02656.</title>
        <authorList>
            <person name="Lu L."/>
            <person name="Lai Q."/>
            <person name="Shao Z."/>
            <person name="Qian P."/>
        </authorList>
    </citation>
    <scope>NUCLEOTIDE SEQUENCE [LARGE SCALE GENOMIC DNA]</scope>
    <source>
        <strain evidence="10 11">MCCC 1A02656</strain>
    </source>
</reference>
<keyword evidence="3 6" id="KW-0694">RNA-binding</keyword>
<evidence type="ECO:0000256" key="5">
    <source>
        <dbReference type="ARBA" id="ARBA00023274"/>
    </source>
</evidence>
<dbReference type="STRING" id="580166.AUP43_14060"/>
<comment type="caution">
    <text evidence="10">The sequence shown here is derived from an EMBL/GenBank/DDBJ whole genome shotgun (WGS) entry which is preliminary data.</text>
</comment>
<dbReference type="InterPro" id="IPR002358">
    <property type="entry name" value="Ribosomal_uL6_CS"/>
</dbReference>
<dbReference type="FunFam" id="3.90.930.12:FF:000002">
    <property type="entry name" value="50S ribosomal protein L6"/>
    <property type="match status" value="1"/>
</dbReference>
<evidence type="ECO:0000256" key="1">
    <source>
        <dbReference type="ARBA" id="ARBA00009356"/>
    </source>
</evidence>
<feature type="domain" description="Large ribosomal subunit protein uL6 alpha-beta" evidence="9">
    <location>
        <begin position="91"/>
        <end position="164"/>
    </location>
</feature>
<dbReference type="GO" id="GO:0019843">
    <property type="term" value="F:rRNA binding"/>
    <property type="evidence" value="ECO:0007669"/>
    <property type="project" value="UniProtKB-UniRule"/>
</dbReference>
<evidence type="ECO:0000256" key="3">
    <source>
        <dbReference type="ARBA" id="ARBA00022884"/>
    </source>
</evidence>
<keyword evidence="4 6" id="KW-0689">Ribosomal protein</keyword>
<dbReference type="PROSITE" id="PS00525">
    <property type="entry name" value="RIBOSOMAL_L6_1"/>
    <property type="match status" value="1"/>
</dbReference>
<keyword evidence="2 6" id="KW-0699">rRNA-binding</keyword>
<dbReference type="Proteomes" id="UP000076400">
    <property type="component" value="Unassembled WGS sequence"/>
</dbReference>
<keyword evidence="11" id="KW-1185">Reference proteome</keyword>
<evidence type="ECO:0000256" key="8">
    <source>
        <dbReference type="RuleBase" id="RU003870"/>
    </source>
</evidence>
<name>A0A154VIJ9_9PROT</name>
<dbReference type="PIRSF" id="PIRSF002162">
    <property type="entry name" value="Ribosomal_L6"/>
    <property type="match status" value="1"/>
</dbReference>
<comment type="similarity">
    <text evidence="1 6 7">Belongs to the universal ribosomal protein uL6 family.</text>
</comment>
<dbReference type="GO" id="GO:0022625">
    <property type="term" value="C:cytosolic large ribosomal subunit"/>
    <property type="evidence" value="ECO:0007669"/>
    <property type="project" value="UniProtKB-UniRule"/>
</dbReference>
<dbReference type="GO" id="GO:0002181">
    <property type="term" value="P:cytoplasmic translation"/>
    <property type="evidence" value="ECO:0007669"/>
    <property type="project" value="TreeGrafter"/>
</dbReference>
<evidence type="ECO:0000256" key="4">
    <source>
        <dbReference type="ARBA" id="ARBA00022980"/>
    </source>
</evidence>
<dbReference type="InterPro" id="IPR036789">
    <property type="entry name" value="Ribosomal_uL6-like_a/b-dom_sf"/>
</dbReference>
<accession>A0A154VIJ9</accession>
<dbReference type="InterPro" id="IPR019906">
    <property type="entry name" value="Ribosomal_uL6_bac-type"/>
</dbReference>
<dbReference type="EMBL" id="LPXN01000159">
    <property type="protein sequence ID" value="KZD01120.1"/>
    <property type="molecule type" value="Genomic_DNA"/>
</dbReference>